<protein>
    <recommendedName>
        <fullName evidence="2">HTH cro/C1-type domain-containing protein</fullName>
    </recommendedName>
</protein>
<dbReference type="SMART" id="SM00530">
    <property type="entry name" value="HTH_XRE"/>
    <property type="match status" value="1"/>
</dbReference>
<organism evidence="3 4">
    <name type="scientific">Planctobacterium marinum</name>
    <dbReference type="NCBI Taxonomy" id="1631968"/>
    <lineage>
        <taxon>Bacteria</taxon>
        <taxon>Pseudomonadati</taxon>
        <taxon>Pseudomonadota</taxon>
        <taxon>Gammaproteobacteria</taxon>
        <taxon>Alteromonadales</taxon>
        <taxon>Alteromonadaceae</taxon>
        <taxon>Planctobacterium</taxon>
    </lineage>
</organism>
<name>A0AA48HUX6_9ALTE</name>
<dbReference type="AlphaFoldDB" id="A0AA48HUX6"/>
<gene>
    <name evidence="3" type="ORF">MACH26_39500</name>
</gene>
<keyword evidence="4" id="KW-1185">Reference proteome</keyword>
<keyword evidence="1" id="KW-1133">Transmembrane helix</keyword>
<evidence type="ECO:0000313" key="4">
    <source>
        <dbReference type="Proteomes" id="UP001333710"/>
    </source>
</evidence>
<sequence>MQCKILKQLRLSKHWSQEQLAEMSGLSVRTIQRIESGQNASLESMKCLAAALDVTIETLQQETLKMNKHDDNWQRLPVFLKLWFILNFLQPQPKRGTAVRVEWLCHGTGFWFCALGFWFEAALVGGLLMLASAYLFSLLKWQGDKYGIWYDVPID</sequence>
<dbReference type="InterPro" id="IPR001387">
    <property type="entry name" value="Cro/C1-type_HTH"/>
</dbReference>
<dbReference type="CDD" id="cd00093">
    <property type="entry name" value="HTH_XRE"/>
    <property type="match status" value="1"/>
</dbReference>
<proteinExistence type="predicted"/>
<reference evidence="3" key="1">
    <citation type="submission" date="2023-01" db="EMBL/GenBank/DDBJ databases">
        <title>Complete genome sequence of Planctobacterium marinum strain Dej080120_11.</title>
        <authorList>
            <person name="Ueki S."/>
            <person name="Maruyama F."/>
        </authorList>
    </citation>
    <scope>NUCLEOTIDE SEQUENCE</scope>
    <source>
        <strain evidence="3">Dej080120_11</strain>
    </source>
</reference>
<dbReference type="InterPro" id="IPR010982">
    <property type="entry name" value="Lambda_DNA-bd_dom_sf"/>
</dbReference>
<dbReference type="Gene3D" id="1.10.260.40">
    <property type="entry name" value="lambda repressor-like DNA-binding domains"/>
    <property type="match status" value="1"/>
</dbReference>
<evidence type="ECO:0000313" key="3">
    <source>
        <dbReference type="EMBL" id="BDX08429.1"/>
    </source>
</evidence>
<feature type="transmembrane region" description="Helical" evidence="1">
    <location>
        <begin position="109"/>
        <end position="136"/>
    </location>
</feature>
<evidence type="ECO:0000259" key="2">
    <source>
        <dbReference type="PROSITE" id="PS50943"/>
    </source>
</evidence>
<feature type="domain" description="HTH cro/C1-type" evidence="2">
    <location>
        <begin position="6"/>
        <end position="59"/>
    </location>
</feature>
<dbReference type="KEGG" id="pmaw:MACH26_39500"/>
<keyword evidence="1" id="KW-0812">Transmembrane</keyword>
<dbReference type="GO" id="GO:0003677">
    <property type="term" value="F:DNA binding"/>
    <property type="evidence" value="ECO:0007669"/>
    <property type="project" value="InterPro"/>
</dbReference>
<dbReference type="Proteomes" id="UP001333710">
    <property type="component" value="Chromosome"/>
</dbReference>
<dbReference type="Pfam" id="PF01381">
    <property type="entry name" value="HTH_3"/>
    <property type="match status" value="1"/>
</dbReference>
<dbReference type="PROSITE" id="PS50943">
    <property type="entry name" value="HTH_CROC1"/>
    <property type="match status" value="1"/>
</dbReference>
<accession>A0AA48HUX6</accession>
<dbReference type="RefSeq" id="WP_338294498.1">
    <property type="nucleotide sequence ID" value="NZ_AP027272.1"/>
</dbReference>
<dbReference type="EMBL" id="AP027272">
    <property type="protein sequence ID" value="BDX08429.1"/>
    <property type="molecule type" value="Genomic_DNA"/>
</dbReference>
<keyword evidence="1" id="KW-0472">Membrane</keyword>
<evidence type="ECO:0000256" key="1">
    <source>
        <dbReference type="SAM" id="Phobius"/>
    </source>
</evidence>
<dbReference type="SUPFAM" id="SSF47413">
    <property type="entry name" value="lambda repressor-like DNA-binding domains"/>
    <property type="match status" value="1"/>
</dbReference>